<dbReference type="EMBL" id="JACHBT010000003">
    <property type="protein sequence ID" value="MBB6503811.1"/>
    <property type="molecule type" value="Genomic_DNA"/>
</dbReference>
<dbReference type="Gene3D" id="3.30.2370.10">
    <property type="entry name" value="putative pyruvate dehydrogenase"/>
    <property type="match status" value="1"/>
</dbReference>
<sequence length="104" mass="11011">MTDEPKGAIALEHGDVLTDRSAEVARIWVTDGAGASVWINAGVLGDAEVFGYLMADTVRHAARAYASNYGMTEDEALQAIVTGLSAQLREQATEITTIQDGSLN</sequence>
<organism evidence="1 2">
    <name type="scientific">Sphingomonas endophytica</name>
    <dbReference type="NCBI Taxonomy" id="869719"/>
    <lineage>
        <taxon>Bacteria</taxon>
        <taxon>Pseudomonadati</taxon>
        <taxon>Pseudomonadota</taxon>
        <taxon>Alphaproteobacteria</taxon>
        <taxon>Sphingomonadales</taxon>
        <taxon>Sphingomonadaceae</taxon>
        <taxon>Sphingomonas</taxon>
    </lineage>
</organism>
<accession>A0A7X0JA14</accession>
<comment type="caution">
    <text evidence="1">The sequence shown here is derived from an EMBL/GenBank/DDBJ whole genome shotgun (WGS) entry which is preliminary data.</text>
</comment>
<name>A0A7X0JA14_9SPHN</name>
<protein>
    <recommendedName>
        <fullName evidence="3">DUF5076 domain-containing protein</fullName>
    </recommendedName>
</protein>
<evidence type="ECO:0000313" key="1">
    <source>
        <dbReference type="EMBL" id="MBB6503811.1"/>
    </source>
</evidence>
<proteinExistence type="predicted"/>
<reference evidence="1 2" key="1">
    <citation type="submission" date="2020-08" db="EMBL/GenBank/DDBJ databases">
        <title>The Agave Microbiome: Exploring the role of microbial communities in plant adaptations to desert environments.</title>
        <authorList>
            <person name="Partida-Martinez L.P."/>
        </authorList>
    </citation>
    <scope>NUCLEOTIDE SEQUENCE [LARGE SCALE GENOMIC DNA]</scope>
    <source>
        <strain evidence="1 2">AS3.13</strain>
    </source>
</reference>
<evidence type="ECO:0000313" key="2">
    <source>
        <dbReference type="Proteomes" id="UP000522313"/>
    </source>
</evidence>
<dbReference type="RefSeq" id="WP_184504209.1">
    <property type="nucleotide sequence ID" value="NZ_JACHBT010000003.1"/>
</dbReference>
<dbReference type="InterPro" id="IPR031796">
    <property type="entry name" value="DUF5076"/>
</dbReference>
<dbReference type="Pfam" id="PF16826">
    <property type="entry name" value="DUF5076"/>
    <property type="match status" value="1"/>
</dbReference>
<dbReference type="Proteomes" id="UP000522313">
    <property type="component" value="Unassembled WGS sequence"/>
</dbReference>
<evidence type="ECO:0008006" key="3">
    <source>
        <dbReference type="Google" id="ProtNLM"/>
    </source>
</evidence>
<dbReference type="AlphaFoldDB" id="A0A7X0JA14"/>
<reference evidence="1 2" key="2">
    <citation type="submission" date="2020-08" db="EMBL/GenBank/DDBJ databases">
        <authorList>
            <person name="Partida-Martinez L."/>
            <person name="Huntemann M."/>
            <person name="Clum A."/>
            <person name="Wang J."/>
            <person name="Palaniappan K."/>
            <person name="Ritter S."/>
            <person name="Chen I.-M."/>
            <person name="Stamatis D."/>
            <person name="Reddy T."/>
            <person name="O'Malley R."/>
            <person name="Daum C."/>
            <person name="Shapiro N."/>
            <person name="Ivanova N."/>
            <person name="Kyrpides N."/>
            <person name="Woyke T."/>
        </authorList>
    </citation>
    <scope>NUCLEOTIDE SEQUENCE [LARGE SCALE GENOMIC DNA]</scope>
    <source>
        <strain evidence="1 2">AS3.13</strain>
    </source>
</reference>
<gene>
    <name evidence="1" type="ORF">F4693_000766</name>
</gene>